<sequence>MISNIFFVRKRKLTIMIILLNFLFPIFSIEGLIPWGIAIGCAAISYKNIKNGKKIITKSFTYLLANGLIILSYNIIINSIIKYIAKLGL</sequence>
<keyword evidence="1" id="KW-0472">Membrane</keyword>
<keyword evidence="1" id="KW-1133">Transmembrane helix</keyword>
<evidence type="ECO:0000313" key="2">
    <source>
        <dbReference type="EMBL" id="GIM28667.1"/>
    </source>
</evidence>
<accession>A0A919VFZ2</accession>
<dbReference type="EMBL" id="BOPZ01000008">
    <property type="protein sequence ID" value="GIM28667.1"/>
    <property type="molecule type" value="Genomic_DNA"/>
</dbReference>
<keyword evidence="3" id="KW-1185">Reference proteome</keyword>
<keyword evidence="1" id="KW-0812">Transmembrane</keyword>
<reference evidence="2" key="1">
    <citation type="submission" date="2021-03" db="EMBL/GenBank/DDBJ databases">
        <title>Taxonomic study of Clostridium polyendosporum from meadow-gley soil under rice.</title>
        <authorList>
            <person name="Kobayashi H."/>
            <person name="Tanizawa Y."/>
            <person name="Yagura M."/>
        </authorList>
    </citation>
    <scope>NUCLEOTIDE SEQUENCE</scope>
    <source>
        <strain evidence="2">JCM 30710</strain>
    </source>
</reference>
<dbReference type="AlphaFoldDB" id="A0A919VFZ2"/>
<gene>
    <name evidence="2" type="ORF">CPJCM30710_13330</name>
</gene>
<organism evidence="2 3">
    <name type="scientific">Clostridium polyendosporum</name>
    <dbReference type="NCBI Taxonomy" id="69208"/>
    <lineage>
        <taxon>Bacteria</taxon>
        <taxon>Bacillati</taxon>
        <taxon>Bacillota</taxon>
        <taxon>Clostridia</taxon>
        <taxon>Eubacteriales</taxon>
        <taxon>Clostridiaceae</taxon>
        <taxon>Clostridium</taxon>
    </lineage>
</organism>
<protein>
    <submittedName>
        <fullName evidence="2">Uncharacterized protein</fullName>
    </submittedName>
</protein>
<evidence type="ECO:0000313" key="3">
    <source>
        <dbReference type="Proteomes" id="UP000679179"/>
    </source>
</evidence>
<dbReference type="Proteomes" id="UP000679179">
    <property type="component" value="Unassembled WGS sequence"/>
</dbReference>
<comment type="caution">
    <text evidence="2">The sequence shown here is derived from an EMBL/GenBank/DDBJ whole genome shotgun (WGS) entry which is preliminary data.</text>
</comment>
<feature type="transmembrane region" description="Helical" evidence="1">
    <location>
        <begin position="61"/>
        <end position="85"/>
    </location>
</feature>
<name>A0A919VFZ2_9CLOT</name>
<evidence type="ECO:0000256" key="1">
    <source>
        <dbReference type="SAM" id="Phobius"/>
    </source>
</evidence>
<dbReference type="RefSeq" id="WP_212903390.1">
    <property type="nucleotide sequence ID" value="NZ_BOPZ01000008.1"/>
</dbReference>
<proteinExistence type="predicted"/>